<dbReference type="EMBL" id="WVTA01000002">
    <property type="protein sequence ID" value="KAK3215940.1"/>
    <property type="molecule type" value="Genomic_DNA"/>
</dbReference>
<reference evidence="3 4" key="1">
    <citation type="submission" date="2021-02" db="EMBL/GenBank/DDBJ databases">
        <title>Genome assembly of Pseudopithomyces chartarum.</title>
        <authorList>
            <person name="Jauregui R."/>
            <person name="Singh J."/>
            <person name="Voisey C."/>
        </authorList>
    </citation>
    <scope>NUCLEOTIDE SEQUENCE [LARGE SCALE GENOMIC DNA]</scope>
    <source>
        <strain evidence="3 4">AGR01</strain>
    </source>
</reference>
<proteinExistence type="predicted"/>
<keyword evidence="4" id="KW-1185">Reference proteome</keyword>
<protein>
    <submittedName>
        <fullName evidence="3">Uncharacterized protein</fullName>
    </submittedName>
</protein>
<evidence type="ECO:0000256" key="2">
    <source>
        <dbReference type="SAM" id="MobiDB-lite"/>
    </source>
</evidence>
<organism evidence="3 4">
    <name type="scientific">Pseudopithomyces chartarum</name>
    <dbReference type="NCBI Taxonomy" id="1892770"/>
    <lineage>
        <taxon>Eukaryota</taxon>
        <taxon>Fungi</taxon>
        <taxon>Dikarya</taxon>
        <taxon>Ascomycota</taxon>
        <taxon>Pezizomycotina</taxon>
        <taxon>Dothideomycetes</taxon>
        <taxon>Pleosporomycetidae</taxon>
        <taxon>Pleosporales</taxon>
        <taxon>Massarineae</taxon>
        <taxon>Didymosphaeriaceae</taxon>
        <taxon>Pseudopithomyces</taxon>
    </lineage>
</organism>
<feature type="coiled-coil region" evidence="1">
    <location>
        <begin position="316"/>
        <end position="364"/>
    </location>
</feature>
<sequence>MPLTADNVRSLARANFPDAFDQLRSAAPDSKWLKFDVRDDRSIGKDRAVFRHLKRSEHNHLLVVGSYSPGSANDEDSSDRVAAHVHADPAEVRFYRLLEHKDGSRSLEDVNSTSAVDFDSPFCDVGDGQGDHRAGHRVTALIEWFFLDAGRIKELARPETDPSKFTRNFRQACYWVGNAGKPPSELFTRRPSSATVAVEEKDLIPVRPKRSSTISFNYQSTSSSEIRSPPPIKRAATDTAQVKRFREEEMVTRPTKHRRTLSEQVPPPLDLSRIKQASTPNSPRTPTLYDSQRMSQARGERIVHLHTQYLKLKTSLHASESKQQELQEELTRAKNALTAAEARSEKMEAELKSLKADFAKALGESTKLMAEMEGGGREVAEKKTRGRP</sequence>
<evidence type="ECO:0000256" key="1">
    <source>
        <dbReference type="SAM" id="Coils"/>
    </source>
</evidence>
<comment type="caution">
    <text evidence="3">The sequence shown here is derived from an EMBL/GenBank/DDBJ whole genome shotgun (WGS) entry which is preliminary data.</text>
</comment>
<evidence type="ECO:0000313" key="4">
    <source>
        <dbReference type="Proteomes" id="UP001280581"/>
    </source>
</evidence>
<name>A0AAN6M668_9PLEO</name>
<accession>A0AAN6M668</accession>
<dbReference type="Proteomes" id="UP001280581">
    <property type="component" value="Unassembled WGS sequence"/>
</dbReference>
<feature type="compositionally biased region" description="Polar residues" evidence="2">
    <location>
        <begin position="215"/>
        <end position="226"/>
    </location>
</feature>
<feature type="compositionally biased region" description="Polar residues" evidence="2">
    <location>
        <begin position="275"/>
        <end position="290"/>
    </location>
</feature>
<dbReference type="AlphaFoldDB" id="A0AAN6M668"/>
<keyword evidence="1" id="KW-0175">Coiled coil</keyword>
<feature type="region of interest" description="Disordered" evidence="2">
    <location>
        <begin position="215"/>
        <end position="234"/>
    </location>
</feature>
<feature type="region of interest" description="Disordered" evidence="2">
    <location>
        <begin position="246"/>
        <end position="290"/>
    </location>
</feature>
<evidence type="ECO:0000313" key="3">
    <source>
        <dbReference type="EMBL" id="KAK3215940.1"/>
    </source>
</evidence>
<gene>
    <name evidence="3" type="ORF">GRF29_8g1579704</name>
</gene>